<dbReference type="InterPro" id="IPR051202">
    <property type="entry name" value="Peptidase_C40"/>
</dbReference>
<feature type="domain" description="NlpC/P60" evidence="5">
    <location>
        <begin position="44"/>
        <end position="164"/>
    </location>
</feature>
<dbReference type="PANTHER" id="PTHR47053">
    <property type="entry name" value="MUREIN DD-ENDOPEPTIDASE MEPH-RELATED"/>
    <property type="match status" value="1"/>
</dbReference>
<evidence type="ECO:0000256" key="2">
    <source>
        <dbReference type="ARBA" id="ARBA00022801"/>
    </source>
</evidence>
<evidence type="ECO:0000313" key="7">
    <source>
        <dbReference type="Proteomes" id="UP000693672"/>
    </source>
</evidence>
<accession>A0A916NQ72</accession>
<feature type="chain" id="PRO_5038492075" description="NlpC/P60 domain-containing protein" evidence="4">
    <location>
        <begin position="24"/>
        <end position="164"/>
    </location>
</feature>
<dbReference type="EMBL" id="CAJVAS010000008">
    <property type="protein sequence ID" value="CAG7621411.1"/>
    <property type="molecule type" value="Genomic_DNA"/>
</dbReference>
<reference evidence="6" key="1">
    <citation type="submission" date="2021-06" db="EMBL/GenBank/DDBJ databases">
        <authorList>
            <person name="Criscuolo A."/>
        </authorList>
    </citation>
    <scope>NUCLEOTIDE SEQUENCE</scope>
    <source>
        <strain evidence="6">CIP111600</strain>
    </source>
</reference>
<dbReference type="AlphaFoldDB" id="A0A916NQ72"/>
<evidence type="ECO:0000256" key="4">
    <source>
        <dbReference type="SAM" id="SignalP"/>
    </source>
</evidence>
<dbReference type="RefSeq" id="WP_218092124.1">
    <property type="nucleotide sequence ID" value="NZ_CAJVAS010000008.1"/>
</dbReference>
<evidence type="ECO:0000313" key="6">
    <source>
        <dbReference type="EMBL" id="CAG7621411.1"/>
    </source>
</evidence>
<keyword evidence="1" id="KW-0645">Protease</keyword>
<protein>
    <recommendedName>
        <fullName evidence="5">NlpC/P60 domain-containing protein</fullName>
    </recommendedName>
</protein>
<dbReference type="GO" id="GO:0006508">
    <property type="term" value="P:proteolysis"/>
    <property type="evidence" value="ECO:0007669"/>
    <property type="project" value="UniProtKB-KW"/>
</dbReference>
<proteinExistence type="predicted"/>
<dbReference type="Pfam" id="PF00877">
    <property type="entry name" value="NLPC_P60"/>
    <property type="match status" value="1"/>
</dbReference>
<dbReference type="InterPro" id="IPR000064">
    <property type="entry name" value="NLP_P60_dom"/>
</dbReference>
<organism evidence="6 7">
    <name type="scientific">Paenibacillus solanacearum</name>
    <dbReference type="NCBI Taxonomy" id="2048548"/>
    <lineage>
        <taxon>Bacteria</taxon>
        <taxon>Bacillati</taxon>
        <taxon>Bacillota</taxon>
        <taxon>Bacilli</taxon>
        <taxon>Bacillales</taxon>
        <taxon>Paenibacillaceae</taxon>
        <taxon>Paenibacillus</taxon>
    </lineage>
</organism>
<dbReference type="GO" id="GO:0008234">
    <property type="term" value="F:cysteine-type peptidase activity"/>
    <property type="evidence" value="ECO:0007669"/>
    <property type="project" value="UniProtKB-KW"/>
</dbReference>
<keyword evidence="2" id="KW-0378">Hydrolase</keyword>
<dbReference type="Proteomes" id="UP000693672">
    <property type="component" value="Unassembled WGS sequence"/>
</dbReference>
<keyword evidence="4" id="KW-0732">Signal</keyword>
<gene>
    <name evidence="6" type="ORF">PAESOLCIP111_02339</name>
</gene>
<keyword evidence="3" id="KW-0788">Thiol protease</keyword>
<sequence>MKNLNRKRWGKIMVALSLSTALAMTGTAAVPAQTAHAAQATASSSKASRIVATGKSYMHTPYKFAADRSSTKYFDCSSFIYHVYKQNGITLPTSSKKQSKVGRYVPKSQLKPGDLVFFYAPIHHVAIYIGNGKILHTYGKPGVTISDMNNAWWTAHYNTARRVL</sequence>
<evidence type="ECO:0000256" key="1">
    <source>
        <dbReference type="ARBA" id="ARBA00022670"/>
    </source>
</evidence>
<feature type="signal peptide" evidence="4">
    <location>
        <begin position="1"/>
        <end position="23"/>
    </location>
</feature>
<evidence type="ECO:0000259" key="5">
    <source>
        <dbReference type="PROSITE" id="PS51935"/>
    </source>
</evidence>
<dbReference type="PANTHER" id="PTHR47053:SF1">
    <property type="entry name" value="MUREIN DD-ENDOPEPTIDASE MEPH-RELATED"/>
    <property type="match status" value="1"/>
</dbReference>
<comment type="caution">
    <text evidence="6">The sequence shown here is derived from an EMBL/GenBank/DDBJ whole genome shotgun (WGS) entry which is preliminary data.</text>
</comment>
<evidence type="ECO:0000256" key="3">
    <source>
        <dbReference type="ARBA" id="ARBA00022807"/>
    </source>
</evidence>
<dbReference type="PROSITE" id="PS51935">
    <property type="entry name" value="NLPC_P60"/>
    <property type="match status" value="1"/>
</dbReference>
<keyword evidence="7" id="KW-1185">Reference proteome</keyword>
<name>A0A916NQ72_9BACL</name>